<proteinExistence type="predicted"/>
<feature type="compositionally biased region" description="Low complexity" evidence="1">
    <location>
        <begin position="561"/>
        <end position="576"/>
    </location>
</feature>
<sequence length="779" mass="86111">MPASRRTVATPTSSPAWNNTGASTKPSRLWQHDRGNGEYELLTSVFLGDIGKYSSDTSFKLAKDNDHFAPVPGEIRYTKIVRRLGRSLAIIQLTLDATVDDKAGLNQCQQNPLVARYALGDVMGIHRLLYIGYFLGRFYSISPEPTAKKGALFLDGYGGVLRHHHNRLVSLGFQWSSKGLLRAFSLFAVLHLSGVIVENVDKALFTMNTLRSAASTATDLEMNSHYWETWQQGAPGETELDTETVFAILRWSPMGEAKHYAQDLANLRQAVFTRARVHASKAAILDTGSDEVYKHDPSDPSSLERLENLFVDHIEAALRLINEVELSRPEDGWDSLPILDVAIEKLDKLIEGFRASEIRLIAQLFQKEAPVWRESRPPTETIDPLPSITRGDIGYKDRLLLKELDQELRQLPPVAVEDAYTEPFACQRINSHAAWDASDTTTGDIEHSYWYEPAKGIELSDGMPEERKERHNEAYWAREQAFQARTEELFEGVTQTLSPTTSGSICAKGQLSSHIIGRGKTPNLESLQFRRPLNKPTPPSKQVAFASTTKGASEGPAKLGHAPAALPTTASASHTAEPATAEEHTGTALKQDLEQVHPSAASPSVHSDTEPPSLPTQPRYTEDLDSDGEKYDSFWFPFEQPVPFKDPVATKEATTEQSKLGEPASQALVPTASSSDELDKKTIKEEVSDEFRRLGTNPYTSSWIRVPDTLAKPPSRAIAVLENVMSDGSCPVVANLFTLTHAAQPKTLVRGVHTSRLALISLDRLKSSAERSEFISQDI</sequence>
<protein>
    <submittedName>
        <fullName evidence="2 4">Uncharacterized protein</fullName>
    </submittedName>
</protein>
<dbReference type="AlphaFoldDB" id="A0A6A6YVJ6"/>
<evidence type="ECO:0000313" key="2">
    <source>
        <dbReference type="EMBL" id="KAF2812005.1"/>
    </source>
</evidence>
<evidence type="ECO:0000256" key="1">
    <source>
        <dbReference type="SAM" id="MobiDB-lite"/>
    </source>
</evidence>
<reference evidence="4" key="3">
    <citation type="submission" date="2025-04" db="UniProtKB">
        <authorList>
            <consortium name="RefSeq"/>
        </authorList>
    </citation>
    <scope>IDENTIFICATION</scope>
    <source>
        <strain evidence="4">CBS 304.34</strain>
    </source>
</reference>
<feature type="region of interest" description="Disordered" evidence="1">
    <location>
        <begin position="1"/>
        <end position="29"/>
    </location>
</feature>
<organism evidence="2">
    <name type="scientific">Mytilinidion resinicola</name>
    <dbReference type="NCBI Taxonomy" id="574789"/>
    <lineage>
        <taxon>Eukaryota</taxon>
        <taxon>Fungi</taxon>
        <taxon>Dikarya</taxon>
        <taxon>Ascomycota</taxon>
        <taxon>Pezizomycotina</taxon>
        <taxon>Dothideomycetes</taxon>
        <taxon>Pleosporomycetidae</taxon>
        <taxon>Mytilinidiales</taxon>
        <taxon>Mytilinidiaceae</taxon>
        <taxon>Mytilinidion</taxon>
    </lineage>
</organism>
<dbReference type="GeneID" id="54462879"/>
<dbReference type="EMBL" id="MU003698">
    <property type="protein sequence ID" value="KAF2812005.1"/>
    <property type="molecule type" value="Genomic_DNA"/>
</dbReference>
<feature type="compositionally biased region" description="Basic and acidic residues" evidence="1">
    <location>
        <begin position="581"/>
        <end position="595"/>
    </location>
</feature>
<gene>
    <name evidence="2 4" type="ORF">BDZ99DRAFT_475475</name>
</gene>
<feature type="region of interest" description="Disordered" evidence="1">
    <location>
        <begin position="529"/>
        <end position="626"/>
    </location>
</feature>
<accession>A0A6A6YVJ6</accession>
<feature type="compositionally biased region" description="Polar residues" evidence="1">
    <location>
        <begin position="7"/>
        <end position="26"/>
    </location>
</feature>
<keyword evidence="3" id="KW-1185">Reference proteome</keyword>
<reference evidence="4" key="2">
    <citation type="submission" date="2020-04" db="EMBL/GenBank/DDBJ databases">
        <authorList>
            <consortium name="NCBI Genome Project"/>
        </authorList>
    </citation>
    <scope>NUCLEOTIDE SEQUENCE</scope>
    <source>
        <strain evidence="4">CBS 304.34</strain>
    </source>
</reference>
<dbReference type="Proteomes" id="UP000504636">
    <property type="component" value="Unplaced"/>
</dbReference>
<dbReference type="RefSeq" id="XP_033578969.1">
    <property type="nucleotide sequence ID" value="XM_033721986.1"/>
</dbReference>
<name>A0A6A6YVJ6_9PEZI</name>
<evidence type="ECO:0000313" key="3">
    <source>
        <dbReference type="Proteomes" id="UP000504636"/>
    </source>
</evidence>
<reference evidence="2 4" key="1">
    <citation type="journal article" date="2020" name="Stud. Mycol.">
        <title>101 Dothideomycetes genomes: a test case for predicting lifestyles and emergence of pathogens.</title>
        <authorList>
            <person name="Haridas S."/>
            <person name="Albert R."/>
            <person name="Binder M."/>
            <person name="Bloem J."/>
            <person name="Labutti K."/>
            <person name="Salamov A."/>
            <person name="Andreopoulos B."/>
            <person name="Baker S."/>
            <person name="Barry K."/>
            <person name="Bills G."/>
            <person name="Bluhm B."/>
            <person name="Cannon C."/>
            <person name="Castanera R."/>
            <person name="Culley D."/>
            <person name="Daum C."/>
            <person name="Ezra D."/>
            <person name="Gonzalez J."/>
            <person name="Henrissat B."/>
            <person name="Kuo A."/>
            <person name="Liang C."/>
            <person name="Lipzen A."/>
            <person name="Lutzoni F."/>
            <person name="Magnuson J."/>
            <person name="Mondo S."/>
            <person name="Nolan M."/>
            <person name="Ohm R."/>
            <person name="Pangilinan J."/>
            <person name="Park H.-J."/>
            <person name="Ramirez L."/>
            <person name="Alfaro M."/>
            <person name="Sun H."/>
            <person name="Tritt A."/>
            <person name="Yoshinaga Y."/>
            <person name="Zwiers L.-H."/>
            <person name="Turgeon B."/>
            <person name="Goodwin S."/>
            <person name="Spatafora J."/>
            <person name="Crous P."/>
            <person name="Grigoriev I."/>
        </authorList>
    </citation>
    <scope>NUCLEOTIDE SEQUENCE</scope>
    <source>
        <strain evidence="2 4">CBS 304.34</strain>
    </source>
</reference>
<feature type="region of interest" description="Disordered" evidence="1">
    <location>
        <begin position="649"/>
        <end position="677"/>
    </location>
</feature>
<evidence type="ECO:0000313" key="4">
    <source>
        <dbReference type="RefSeq" id="XP_033578969.1"/>
    </source>
</evidence>